<dbReference type="EMBL" id="JACHIP010000002">
    <property type="protein sequence ID" value="MBB5056815.1"/>
    <property type="molecule type" value="Genomic_DNA"/>
</dbReference>
<keyword evidence="3" id="KW-1185">Reference proteome</keyword>
<dbReference type="AlphaFoldDB" id="A0A7W7ZBF3"/>
<feature type="domain" description="PilZ" evidence="1">
    <location>
        <begin position="7"/>
        <end position="104"/>
    </location>
</feature>
<dbReference type="Gene3D" id="2.40.10.220">
    <property type="entry name" value="predicted glycosyltransferase like domains"/>
    <property type="match status" value="1"/>
</dbReference>
<reference evidence="2 3" key="1">
    <citation type="submission" date="2020-08" db="EMBL/GenBank/DDBJ databases">
        <title>Genomic Encyclopedia of Type Strains, Phase IV (KMG-V): Genome sequencing to study the core and pangenomes of soil and plant-associated prokaryotes.</title>
        <authorList>
            <person name="Whitman W."/>
        </authorList>
    </citation>
    <scope>NUCLEOTIDE SEQUENCE [LARGE SCALE GENOMIC DNA]</scope>
    <source>
        <strain evidence="2 3">M8UP14</strain>
    </source>
</reference>
<dbReference type="Pfam" id="PF07238">
    <property type="entry name" value="PilZ"/>
    <property type="match status" value="1"/>
</dbReference>
<evidence type="ECO:0000313" key="2">
    <source>
        <dbReference type="EMBL" id="MBB5056815.1"/>
    </source>
</evidence>
<dbReference type="Proteomes" id="UP000540989">
    <property type="component" value="Unassembled WGS sequence"/>
</dbReference>
<comment type="caution">
    <text evidence="2">The sequence shown here is derived from an EMBL/GenBank/DDBJ whole genome shotgun (WGS) entry which is preliminary data.</text>
</comment>
<sequence>MTETAERRHARVRYSSGTVMVRASKSSPFVEGSLVDISISGCSIKTVEPLSVSPEDVLELRIDLSTLVFRAIGFVRRASAGSLSLGIEFHRIAEQDKNDLATLIDYYAEA</sequence>
<gene>
    <name evidence="2" type="ORF">HDF16_001500</name>
</gene>
<dbReference type="GO" id="GO:0035438">
    <property type="term" value="F:cyclic-di-GMP binding"/>
    <property type="evidence" value="ECO:0007669"/>
    <property type="project" value="InterPro"/>
</dbReference>
<name>A0A7W7ZBF3_9BACT</name>
<proteinExistence type="predicted"/>
<evidence type="ECO:0000259" key="1">
    <source>
        <dbReference type="Pfam" id="PF07238"/>
    </source>
</evidence>
<dbReference type="SUPFAM" id="SSF141371">
    <property type="entry name" value="PilZ domain-like"/>
    <property type="match status" value="1"/>
</dbReference>
<dbReference type="InterPro" id="IPR009875">
    <property type="entry name" value="PilZ_domain"/>
</dbReference>
<evidence type="ECO:0000313" key="3">
    <source>
        <dbReference type="Proteomes" id="UP000540989"/>
    </source>
</evidence>
<organism evidence="2 3">
    <name type="scientific">Granulicella aggregans</name>
    <dbReference type="NCBI Taxonomy" id="474949"/>
    <lineage>
        <taxon>Bacteria</taxon>
        <taxon>Pseudomonadati</taxon>
        <taxon>Acidobacteriota</taxon>
        <taxon>Terriglobia</taxon>
        <taxon>Terriglobales</taxon>
        <taxon>Acidobacteriaceae</taxon>
        <taxon>Granulicella</taxon>
    </lineage>
</organism>
<protein>
    <recommendedName>
        <fullName evidence="1">PilZ domain-containing protein</fullName>
    </recommendedName>
</protein>
<accession>A0A7W7ZBF3</accession>